<protein>
    <submittedName>
        <fullName evidence="1">Putative methyltransferase family protein</fullName>
    </submittedName>
</protein>
<dbReference type="SUPFAM" id="SSF53335">
    <property type="entry name" value="S-adenosyl-L-methionine-dependent methyltransferases"/>
    <property type="match status" value="1"/>
</dbReference>
<dbReference type="Proteomes" id="UP000536275">
    <property type="component" value="Unassembled WGS sequence"/>
</dbReference>
<dbReference type="PANTHER" id="PTHR14614:SF130">
    <property type="entry name" value="PROTEIN-LYSINE N-METHYLTRANSFERASE EEF2KMT"/>
    <property type="match status" value="1"/>
</dbReference>
<evidence type="ECO:0000313" key="1">
    <source>
        <dbReference type="EMBL" id="KAF6068864.1"/>
    </source>
</evidence>
<keyword evidence="1" id="KW-0808">Transferase</keyword>
<accession>A0A8H6F340</accession>
<dbReference type="PANTHER" id="PTHR14614">
    <property type="entry name" value="HEPATOCELLULAR CARCINOMA-ASSOCIATED ANTIGEN"/>
    <property type="match status" value="1"/>
</dbReference>
<reference evidence="1 2" key="1">
    <citation type="submission" date="2020-03" db="EMBL/GenBank/DDBJ databases">
        <title>FDA dAtabase for Regulatory Grade micrObial Sequences (FDA-ARGOS): Supporting development and validation of Infectious Disease Dx tests.</title>
        <authorList>
            <person name="Campos J."/>
            <person name="Goldberg B."/>
            <person name="Tallon L."/>
            <person name="Sadzewicz L."/>
            <person name="Vavikolanu K."/>
            <person name="Mehta A."/>
            <person name="Aluvathingal J."/>
            <person name="Nadendla S."/>
            <person name="Nandy P."/>
            <person name="Geyer C."/>
            <person name="Yan Y."/>
            <person name="Sichtig H."/>
        </authorList>
    </citation>
    <scope>NUCLEOTIDE SEQUENCE [LARGE SCALE GENOMIC DNA]</scope>
    <source>
        <strain evidence="1 2">FDAARGOS_656</strain>
    </source>
</reference>
<dbReference type="GO" id="GO:0008757">
    <property type="term" value="F:S-adenosylmethionine-dependent methyltransferase activity"/>
    <property type="evidence" value="ECO:0007669"/>
    <property type="project" value="UniProtKB-ARBA"/>
</dbReference>
<dbReference type="Gene3D" id="3.40.50.150">
    <property type="entry name" value="Vaccinia Virus protein VP39"/>
    <property type="match status" value="1"/>
</dbReference>
<dbReference type="AlphaFoldDB" id="A0A8H6F340"/>
<gene>
    <name evidence="1" type="ORF">FOB64_003715</name>
</gene>
<keyword evidence="1" id="KW-0489">Methyltransferase</keyword>
<proteinExistence type="predicted"/>
<dbReference type="InterPro" id="IPR019410">
    <property type="entry name" value="Methyltransf_16"/>
</dbReference>
<comment type="caution">
    <text evidence="1">The sequence shown here is derived from an EMBL/GenBank/DDBJ whole genome shotgun (WGS) entry which is preliminary data.</text>
</comment>
<name>A0A8H6F340_CANAX</name>
<evidence type="ECO:0000313" key="2">
    <source>
        <dbReference type="Proteomes" id="UP000536275"/>
    </source>
</evidence>
<dbReference type="EMBL" id="JABWAD010000050">
    <property type="protein sequence ID" value="KAF6068864.1"/>
    <property type="molecule type" value="Genomic_DNA"/>
</dbReference>
<dbReference type="Pfam" id="PF10294">
    <property type="entry name" value="Methyltransf_16"/>
    <property type="match status" value="1"/>
</dbReference>
<dbReference type="GO" id="GO:0005737">
    <property type="term" value="C:cytoplasm"/>
    <property type="evidence" value="ECO:0007669"/>
    <property type="project" value="TreeGrafter"/>
</dbReference>
<dbReference type="GO" id="GO:0032259">
    <property type="term" value="P:methylation"/>
    <property type="evidence" value="ECO:0007669"/>
    <property type="project" value="UniProtKB-KW"/>
</dbReference>
<organism evidence="1 2">
    <name type="scientific">Candida albicans</name>
    <name type="common">Yeast</name>
    <dbReference type="NCBI Taxonomy" id="5476"/>
    <lineage>
        <taxon>Eukaryota</taxon>
        <taxon>Fungi</taxon>
        <taxon>Dikarya</taxon>
        <taxon>Ascomycota</taxon>
        <taxon>Saccharomycotina</taxon>
        <taxon>Pichiomycetes</taxon>
        <taxon>Debaryomycetaceae</taxon>
        <taxon>Candida/Lodderomyces clade</taxon>
        <taxon>Candida</taxon>
    </lineage>
</organism>
<dbReference type="SMR" id="A0A8H6F340"/>
<dbReference type="InterPro" id="IPR029063">
    <property type="entry name" value="SAM-dependent_MTases_sf"/>
</dbReference>
<sequence length="323" mass="37159">MNRRFFSLIEQRVPAKYISFTVDDLKYDSQLEFVNRIQTVLPLNPYYVKTVLKEYIKHIESSNEDTSDELYELYCDPDVLNSKELNPEQTDVIKYFISGFNQQYSGDGKDTITIKETPKLISGSNTTGLRTWEAALYLSNFLNGKDSPPYNLKNKTVMEIGCGTGLVSLALAKNYHRKIDNIKRLIMTDGSSNVFDNLQETLRLNELNDSSIIQCQQLIWGENTTIEDDVDFLVAADITYDTRILDPLCQTIQDLFANNNLQFAVIAATVRNMDTIKEWESKLDVWFAGKWLVRATESDPHSIQSNCWFNVNTPQIRIYEIHV</sequence>
<dbReference type="CDD" id="cd02440">
    <property type="entry name" value="AdoMet_MTases"/>
    <property type="match status" value="1"/>
</dbReference>